<dbReference type="GeneID" id="5883800"/>
<name>B0EKJ1_ENTDS</name>
<accession>B0EKJ1</accession>
<organism evidence="2">
    <name type="scientific">Entamoeba dispar (strain ATCC PRA-260 / SAW760)</name>
    <dbReference type="NCBI Taxonomy" id="370354"/>
    <lineage>
        <taxon>Eukaryota</taxon>
        <taxon>Amoebozoa</taxon>
        <taxon>Evosea</taxon>
        <taxon>Archamoebae</taxon>
        <taxon>Mastigamoebida</taxon>
        <taxon>Entamoebidae</taxon>
        <taxon>Entamoeba</taxon>
    </lineage>
</organism>
<dbReference type="OrthoDB" id="32380at2759"/>
<proteinExistence type="predicted"/>
<protein>
    <submittedName>
        <fullName evidence="1">Uncharacterized protein</fullName>
    </submittedName>
</protein>
<evidence type="ECO:0000313" key="2">
    <source>
        <dbReference type="Proteomes" id="UP000008076"/>
    </source>
</evidence>
<dbReference type="EMBL" id="DS549753">
    <property type="protein sequence ID" value="EDR24956.1"/>
    <property type="molecule type" value="Genomic_DNA"/>
</dbReference>
<dbReference type="OMA" id="AKYECED"/>
<dbReference type="KEGG" id="edi:EDI_083090"/>
<gene>
    <name evidence="1" type="ORF">EDI_083090</name>
</gene>
<dbReference type="RefSeq" id="XP_001738707.1">
    <property type="nucleotide sequence ID" value="XM_001738655.1"/>
</dbReference>
<reference evidence="2" key="1">
    <citation type="submission" date="2007-12" db="EMBL/GenBank/DDBJ databases">
        <title>Annotation of Entamoeba dispar SAW760.</title>
        <authorList>
            <person name="Lorenzi H."/>
            <person name="Inman J."/>
            <person name="Schobel S."/>
            <person name="Amedeo P."/>
            <person name="Caler E."/>
        </authorList>
    </citation>
    <scope>NUCLEOTIDE SEQUENCE [LARGE SCALE GENOMIC DNA]</scope>
    <source>
        <strain evidence="2">ATCC PRA-260 / SAW760</strain>
    </source>
</reference>
<sequence>MFIALLALATFAAAENIYLCKYSDGKLSSVQVYENRKCFYADGDSEKYEYVPATADKEAYLKYYKYDNNIECSAEGVQPKDIIITKKSELTVDEETTKVYYLYNEEPNKMNEECKLVDVLSYSDNKCTKKITNEVMYSCDDEARNDCHSSGLFYLKPQYKVGYYAGLYYLDDKCTKETGLGAGMFKCGMCVPVVEGQETIYAKYECEDECEKKPNDDGSIATIVAFIAIALFLVF</sequence>
<dbReference type="VEuPathDB" id="AmoebaDB:EDI_083090"/>
<evidence type="ECO:0000313" key="1">
    <source>
        <dbReference type="EMBL" id="EDR24956.1"/>
    </source>
</evidence>
<dbReference type="AlphaFoldDB" id="B0EKJ1"/>
<keyword evidence="2" id="KW-1185">Reference proteome</keyword>
<dbReference type="eggNOG" id="ENOG502RH5D">
    <property type="taxonomic scope" value="Eukaryota"/>
</dbReference>
<dbReference type="Proteomes" id="UP000008076">
    <property type="component" value="Unassembled WGS sequence"/>
</dbReference>